<organism evidence="7 8">
    <name type="scientific">Micromonospora globbae</name>
    <dbReference type="NCBI Taxonomy" id="1894969"/>
    <lineage>
        <taxon>Bacteria</taxon>
        <taxon>Bacillati</taxon>
        <taxon>Actinomycetota</taxon>
        <taxon>Actinomycetes</taxon>
        <taxon>Micromonosporales</taxon>
        <taxon>Micromonosporaceae</taxon>
        <taxon>Micromonospora</taxon>
    </lineage>
</organism>
<name>A0ABZ1SD83_9ACTN</name>
<dbReference type="PRINTS" id="PR00039">
    <property type="entry name" value="HTHLYSR"/>
</dbReference>
<evidence type="ECO:0000256" key="1">
    <source>
        <dbReference type="ARBA" id="ARBA00009437"/>
    </source>
</evidence>
<feature type="compositionally biased region" description="Low complexity" evidence="5">
    <location>
        <begin position="251"/>
        <end position="264"/>
    </location>
</feature>
<evidence type="ECO:0000256" key="3">
    <source>
        <dbReference type="ARBA" id="ARBA00023125"/>
    </source>
</evidence>
<evidence type="ECO:0000313" key="8">
    <source>
        <dbReference type="Proteomes" id="UP001432190"/>
    </source>
</evidence>
<evidence type="ECO:0000256" key="5">
    <source>
        <dbReference type="SAM" id="MobiDB-lite"/>
    </source>
</evidence>
<evidence type="ECO:0000256" key="2">
    <source>
        <dbReference type="ARBA" id="ARBA00023015"/>
    </source>
</evidence>
<keyword evidence="4" id="KW-0804">Transcription</keyword>
<dbReference type="InterPro" id="IPR000847">
    <property type="entry name" value="LysR_HTH_N"/>
</dbReference>
<feature type="domain" description="HTH lysR-type" evidence="6">
    <location>
        <begin position="1"/>
        <end position="41"/>
    </location>
</feature>
<dbReference type="Gene3D" id="3.40.190.10">
    <property type="entry name" value="Periplasmic binding protein-like II"/>
    <property type="match status" value="2"/>
</dbReference>
<evidence type="ECO:0000313" key="7">
    <source>
        <dbReference type="EMBL" id="WUP52430.1"/>
    </source>
</evidence>
<gene>
    <name evidence="7" type="ORF">OG994_13340</name>
</gene>
<dbReference type="InterPro" id="IPR036388">
    <property type="entry name" value="WH-like_DNA-bd_sf"/>
</dbReference>
<dbReference type="SUPFAM" id="SSF46785">
    <property type="entry name" value="Winged helix' DNA-binding domain"/>
    <property type="match status" value="1"/>
</dbReference>
<feature type="region of interest" description="Disordered" evidence="5">
    <location>
        <begin position="278"/>
        <end position="298"/>
    </location>
</feature>
<dbReference type="Pfam" id="PF03466">
    <property type="entry name" value="LysR_substrate"/>
    <property type="match status" value="1"/>
</dbReference>
<dbReference type="Gene3D" id="1.10.10.10">
    <property type="entry name" value="Winged helix-like DNA-binding domain superfamily/Winged helix DNA-binding domain"/>
    <property type="match status" value="1"/>
</dbReference>
<dbReference type="PANTHER" id="PTHR30346:SF29">
    <property type="entry name" value="LYSR SUBSTRATE-BINDING"/>
    <property type="match status" value="1"/>
</dbReference>
<reference evidence="7" key="1">
    <citation type="submission" date="2022-10" db="EMBL/GenBank/DDBJ databases">
        <title>The complete genomes of actinobacterial strains from the NBC collection.</title>
        <authorList>
            <person name="Joergensen T.S."/>
            <person name="Alvarez Arevalo M."/>
            <person name="Sterndorff E.B."/>
            <person name="Faurdal D."/>
            <person name="Vuksanovic O."/>
            <person name="Mourched A.-S."/>
            <person name="Charusanti P."/>
            <person name="Shaw S."/>
            <person name="Blin K."/>
            <person name="Weber T."/>
        </authorList>
    </citation>
    <scope>NUCLEOTIDE SEQUENCE</scope>
    <source>
        <strain evidence="7">NBC_00256</strain>
    </source>
</reference>
<dbReference type="InterPro" id="IPR036390">
    <property type="entry name" value="WH_DNA-bd_sf"/>
</dbReference>
<sequence length="298" mass="29887">MSFSGAAAELGYTQSAVSQHIAALEADLGVRLLERRPVAPTVAGARLLAYAEPILLRLAAARADLARLAAPRPGPLRVGATPLAAAAAARLAADEPALTLCVTTRADLPRRVATDDLDLGLLDGYAAPNDPLPGTDLAPMDVSVHGEQPAVVALPRDHPLAARPALALADLALARWIDAPQVAAPLAQLRALAGAEGFPAGVTYPGTDVAGLLAAVAVGHGARRAPGRRGGGAPGPRRGGADRHPRGAPGGAAEARAGAAVAGTGRRPWTGVAVRSVTLGTPAAVDHRPPAEARTGTP</sequence>
<feature type="region of interest" description="Disordered" evidence="5">
    <location>
        <begin position="221"/>
        <end position="264"/>
    </location>
</feature>
<dbReference type="PROSITE" id="PS50931">
    <property type="entry name" value="HTH_LYSR"/>
    <property type="match status" value="1"/>
</dbReference>
<comment type="similarity">
    <text evidence="1">Belongs to the LysR transcriptional regulatory family.</text>
</comment>
<keyword evidence="2" id="KW-0805">Transcription regulation</keyword>
<dbReference type="Proteomes" id="UP001432190">
    <property type="component" value="Chromosome"/>
</dbReference>
<dbReference type="RefSeq" id="WP_328853443.1">
    <property type="nucleotide sequence ID" value="NZ_CP108084.1"/>
</dbReference>
<keyword evidence="3" id="KW-0238">DNA-binding</keyword>
<proteinExistence type="inferred from homology"/>
<feature type="compositionally biased region" description="Gly residues" evidence="5">
    <location>
        <begin position="228"/>
        <end position="238"/>
    </location>
</feature>
<evidence type="ECO:0000256" key="4">
    <source>
        <dbReference type="ARBA" id="ARBA00023163"/>
    </source>
</evidence>
<evidence type="ECO:0000259" key="6">
    <source>
        <dbReference type="PROSITE" id="PS50931"/>
    </source>
</evidence>
<protein>
    <submittedName>
        <fullName evidence="7">LysR family transcriptional regulator</fullName>
    </submittedName>
</protein>
<accession>A0ABZ1SD83</accession>
<dbReference type="InterPro" id="IPR005119">
    <property type="entry name" value="LysR_subst-bd"/>
</dbReference>
<dbReference type="PANTHER" id="PTHR30346">
    <property type="entry name" value="TRANSCRIPTIONAL DUAL REGULATOR HCAR-RELATED"/>
    <property type="match status" value="1"/>
</dbReference>
<dbReference type="EMBL" id="CP108084">
    <property type="protein sequence ID" value="WUP52430.1"/>
    <property type="molecule type" value="Genomic_DNA"/>
</dbReference>
<dbReference type="SUPFAM" id="SSF53850">
    <property type="entry name" value="Periplasmic binding protein-like II"/>
    <property type="match status" value="1"/>
</dbReference>
<dbReference type="Pfam" id="PF00126">
    <property type="entry name" value="HTH_1"/>
    <property type="match status" value="1"/>
</dbReference>
<keyword evidence="8" id="KW-1185">Reference proteome</keyword>